<feature type="compositionally biased region" description="Basic residues" evidence="1">
    <location>
        <begin position="26"/>
        <end position="40"/>
    </location>
</feature>
<name>A0A6A6GVH8_VIRVR</name>
<keyword evidence="3" id="KW-1185">Reference proteome</keyword>
<dbReference type="AlphaFoldDB" id="A0A6A6GVH8"/>
<dbReference type="Pfam" id="PF11951">
    <property type="entry name" value="Fungal_trans_2"/>
    <property type="match status" value="1"/>
</dbReference>
<evidence type="ECO:0000313" key="2">
    <source>
        <dbReference type="EMBL" id="KAF2229725.1"/>
    </source>
</evidence>
<sequence>MAIQFIEQGSVGIGKSERRIIRSHVMRGKNAGRPRPSRRRQTTDVHTKKGVLTPPCTPAESPKSLLWNDLCLISFPQQLDSEATKLMHRWFFDISDALFPPQFCRKFDIIKSIWMNCVLADEAYFHSTLAISASYVDFFERKSSISPKTLHHISKAYELVNLRLSGPQSVSDSAIAAVVTLAIYQQVHHQHSTGLIHLNGLYRMIQLRGGIARLMKENRALALKPLRLDVELALQTGSPTLFHSDAIPANAVLDDSSITKQQYSSTNPWLSRIMLDVLSFVSLLNSRQKEGRTKLDPLNFTEALLSLIYRLLEAAPLGQPRCMSRSTHEEAAHLALLAFMTTLLPEYGSDQSNYLLLSARLESAIRYLQTISTDSKDGGSSLLLWTLFVAGISTLKRMDHPWLSSLILETCGRLDLHDWPAIRRQLCGLPWIFALHDNPGRLLWENTQRRSIEMS</sequence>
<dbReference type="PANTHER" id="PTHR37540">
    <property type="entry name" value="TRANSCRIPTION FACTOR (ACR-2), PUTATIVE-RELATED-RELATED"/>
    <property type="match status" value="1"/>
</dbReference>
<accession>A0A6A6GVH8</accession>
<evidence type="ECO:0000313" key="3">
    <source>
        <dbReference type="Proteomes" id="UP000800092"/>
    </source>
</evidence>
<reference evidence="2" key="1">
    <citation type="journal article" date="2020" name="Stud. Mycol.">
        <title>101 Dothideomycetes genomes: a test case for predicting lifestyles and emergence of pathogens.</title>
        <authorList>
            <person name="Haridas S."/>
            <person name="Albert R."/>
            <person name="Binder M."/>
            <person name="Bloem J."/>
            <person name="Labutti K."/>
            <person name="Salamov A."/>
            <person name="Andreopoulos B."/>
            <person name="Baker S."/>
            <person name="Barry K."/>
            <person name="Bills G."/>
            <person name="Bluhm B."/>
            <person name="Cannon C."/>
            <person name="Castanera R."/>
            <person name="Culley D."/>
            <person name="Daum C."/>
            <person name="Ezra D."/>
            <person name="Gonzalez J."/>
            <person name="Henrissat B."/>
            <person name="Kuo A."/>
            <person name="Liang C."/>
            <person name="Lipzen A."/>
            <person name="Lutzoni F."/>
            <person name="Magnuson J."/>
            <person name="Mondo S."/>
            <person name="Nolan M."/>
            <person name="Ohm R."/>
            <person name="Pangilinan J."/>
            <person name="Park H.-J."/>
            <person name="Ramirez L."/>
            <person name="Alfaro M."/>
            <person name="Sun H."/>
            <person name="Tritt A."/>
            <person name="Yoshinaga Y."/>
            <person name="Zwiers L.-H."/>
            <person name="Turgeon B."/>
            <person name="Goodwin S."/>
            <person name="Spatafora J."/>
            <person name="Crous P."/>
            <person name="Grigoriev I."/>
        </authorList>
    </citation>
    <scope>NUCLEOTIDE SEQUENCE</scope>
    <source>
        <strain evidence="2">Tuck. ex Michener</strain>
    </source>
</reference>
<dbReference type="PANTHER" id="PTHR37540:SF9">
    <property type="entry name" value="ZN(2)-C6 FUNGAL-TYPE DOMAIN-CONTAINING PROTEIN"/>
    <property type="match status" value="1"/>
</dbReference>
<proteinExistence type="predicted"/>
<evidence type="ECO:0000256" key="1">
    <source>
        <dbReference type="SAM" id="MobiDB-lite"/>
    </source>
</evidence>
<dbReference type="OrthoDB" id="4158087at2759"/>
<dbReference type="EMBL" id="ML991855">
    <property type="protein sequence ID" value="KAF2229725.1"/>
    <property type="molecule type" value="Genomic_DNA"/>
</dbReference>
<dbReference type="Proteomes" id="UP000800092">
    <property type="component" value="Unassembled WGS sequence"/>
</dbReference>
<feature type="region of interest" description="Disordered" evidence="1">
    <location>
        <begin position="26"/>
        <end position="48"/>
    </location>
</feature>
<dbReference type="InterPro" id="IPR021858">
    <property type="entry name" value="Fun_TF"/>
</dbReference>
<evidence type="ECO:0008006" key="4">
    <source>
        <dbReference type="Google" id="ProtNLM"/>
    </source>
</evidence>
<gene>
    <name evidence="2" type="ORF">EV356DRAFT_455228</name>
</gene>
<organism evidence="2 3">
    <name type="scientific">Viridothelium virens</name>
    <name type="common">Speckled blister lichen</name>
    <name type="synonym">Trypethelium virens</name>
    <dbReference type="NCBI Taxonomy" id="1048519"/>
    <lineage>
        <taxon>Eukaryota</taxon>
        <taxon>Fungi</taxon>
        <taxon>Dikarya</taxon>
        <taxon>Ascomycota</taxon>
        <taxon>Pezizomycotina</taxon>
        <taxon>Dothideomycetes</taxon>
        <taxon>Dothideomycetes incertae sedis</taxon>
        <taxon>Trypetheliales</taxon>
        <taxon>Trypetheliaceae</taxon>
        <taxon>Viridothelium</taxon>
    </lineage>
</organism>
<protein>
    <recommendedName>
        <fullName evidence="4">Transcription factor domain-containing protein</fullName>
    </recommendedName>
</protein>